<evidence type="ECO:0000313" key="3">
    <source>
        <dbReference type="Proteomes" id="UP000077202"/>
    </source>
</evidence>
<dbReference type="AlphaFoldDB" id="A0A176VHX2"/>
<proteinExistence type="predicted"/>
<protein>
    <submittedName>
        <fullName evidence="2">Uncharacterized protein</fullName>
    </submittedName>
</protein>
<feature type="compositionally biased region" description="Basic and acidic residues" evidence="1">
    <location>
        <begin position="44"/>
        <end position="53"/>
    </location>
</feature>
<sequence>MRESAFGGRRTPSAVRLWRCGGKAKSTDTRQNRIQFSGVGVRAAAEREAERAKGGRHASSRRCNQVGRPPLPSVERRIQERDVKGYVAADDSAEATADWVARIPMRADCRETQFPPVGMELGVSRYDTRVAAGQGSTYARIPTTPRAMGSQ</sequence>
<gene>
    <name evidence="2" type="ORF">AXG93_1207s1010</name>
</gene>
<dbReference type="EMBL" id="LVLJ01003671">
    <property type="protein sequence ID" value="OAE20167.1"/>
    <property type="molecule type" value="Genomic_DNA"/>
</dbReference>
<organism evidence="2 3">
    <name type="scientific">Marchantia polymorpha subsp. ruderalis</name>
    <dbReference type="NCBI Taxonomy" id="1480154"/>
    <lineage>
        <taxon>Eukaryota</taxon>
        <taxon>Viridiplantae</taxon>
        <taxon>Streptophyta</taxon>
        <taxon>Embryophyta</taxon>
        <taxon>Marchantiophyta</taxon>
        <taxon>Marchantiopsida</taxon>
        <taxon>Marchantiidae</taxon>
        <taxon>Marchantiales</taxon>
        <taxon>Marchantiaceae</taxon>
        <taxon>Marchantia</taxon>
    </lineage>
</organism>
<accession>A0A176VHX2</accession>
<evidence type="ECO:0000313" key="2">
    <source>
        <dbReference type="EMBL" id="OAE20167.1"/>
    </source>
</evidence>
<evidence type="ECO:0000256" key="1">
    <source>
        <dbReference type="SAM" id="MobiDB-lite"/>
    </source>
</evidence>
<comment type="caution">
    <text evidence="2">The sequence shown here is derived from an EMBL/GenBank/DDBJ whole genome shotgun (WGS) entry which is preliminary data.</text>
</comment>
<reference evidence="2" key="1">
    <citation type="submission" date="2016-03" db="EMBL/GenBank/DDBJ databases">
        <title>Mechanisms controlling the formation of the plant cell surface in tip-growing cells are functionally conserved among land plants.</title>
        <authorList>
            <person name="Honkanen S."/>
            <person name="Jones V.A."/>
            <person name="Morieri G."/>
            <person name="Champion C."/>
            <person name="Hetherington A.J."/>
            <person name="Kelly S."/>
            <person name="Saint-Marcoux D."/>
            <person name="Proust H."/>
            <person name="Prescott H."/>
            <person name="Dolan L."/>
        </authorList>
    </citation>
    <scope>NUCLEOTIDE SEQUENCE [LARGE SCALE GENOMIC DNA]</scope>
    <source>
        <tissue evidence="2">Whole gametophyte</tissue>
    </source>
</reference>
<keyword evidence="3" id="KW-1185">Reference proteome</keyword>
<dbReference type="Proteomes" id="UP000077202">
    <property type="component" value="Unassembled WGS sequence"/>
</dbReference>
<name>A0A176VHX2_MARPO</name>
<feature type="region of interest" description="Disordered" evidence="1">
    <location>
        <begin position="22"/>
        <end position="71"/>
    </location>
</feature>